<name>A0ABW5GRT4_9PSEU</name>
<dbReference type="InterPro" id="IPR050789">
    <property type="entry name" value="Diverse_Enzym_Activities"/>
</dbReference>
<dbReference type="GO" id="GO:0016787">
    <property type="term" value="F:hydrolase activity"/>
    <property type="evidence" value="ECO:0007669"/>
    <property type="project" value="UniProtKB-KW"/>
</dbReference>
<dbReference type="PANTHER" id="PTHR43283">
    <property type="entry name" value="BETA-LACTAMASE-RELATED"/>
    <property type="match status" value="1"/>
</dbReference>
<dbReference type="EMBL" id="JBHUKU010000021">
    <property type="protein sequence ID" value="MFD2463478.1"/>
    <property type="molecule type" value="Genomic_DNA"/>
</dbReference>
<dbReference type="InterPro" id="IPR012338">
    <property type="entry name" value="Beta-lactam/transpept-like"/>
</dbReference>
<accession>A0ABW5GRT4</accession>
<dbReference type="Proteomes" id="UP001597419">
    <property type="component" value="Unassembled WGS sequence"/>
</dbReference>
<reference evidence="3" key="1">
    <citation type="journal article" date="2019" name="Int. J. Syst. Evol. Microbiol.">
        <title>The Global Catalogue of Microorganisms (GCM) 10K type strain sequencing project: providing services to taxonomists for standard genome sequencing and annotation.</title>
        <authorList>
            <consortium name="The Broad Institute Genomics Platform"/>
            <consortium name="The Broad Institute Genome Sequencing Center for Infectious Disease"/>
            <person name="Wu L."/>
            <person name="Ma J."/>
        </authorList>
    </citation>
    <scope>NUCLEOTIDE SEQUENCE [LARGE SCALE GENOMIC DNA]</scope>
    <source>
        <strain evidence="3">CGMCC 4.7643</strain>
    </source>
</reference>
<dbReference type="Pfam" id="PF00144">
    <property type="entry name" value="Beta-lactamase"/>
    <property type="match status" value="1"/>
</dbReference>
<protein>
    <submittedName>
        <fullName evidence="2">Serine hydrolase domain-containing protein</fullName>
        <ecNumber evidence="2">3.-.-.-</ecNumber>
    </submittedName>
</protein>
<sequence length="426" mass="44315">MDVAWLSRTFLDLAEEHRVPGAQLAVHHSGVTTTVEHGEELYGSGRPVGTKSSFPFGSVTKPFTATLVAQLAGEGELDLDAPIGVHLPELAGMRATPRHLLGHTGGLVAEHRPAGAAPSPRSYVARCRDLVPLSPPGLRFSYSNVGYYLLGRLIEVVTGQDWPDAVTGLLLAPLGITPVFRCFPPGPTVGGHVVRAGRVQPVPGEFPVFRAPAGGLAGSAADLVRFGRVLLGEGPSFVLDAAGARLMRGEPTGAAPFGLADGWGLGLARFRHAGTDWFGHDGGSDGTTAHLRFDPANGIAVAVTTNSADGTRLWEDLAAEARIGSYGTSAPPGPPVPGPPGCAGEYRNGDNHYSVRPGGAGFRLDMGTATALDMTFHEGLVFDAGRTAAGRPVYVGRFGRDSDGAIAVLEVAGRVARRIPDGEDPR</sequence>
<dbReference type="RefSeq" id="WP_345400311.1">
    <property type="nucleotide sequence ID" value="NZ_BAABHG010000011.1"/>
</dbReference>
<feature type="domain" description="Beta-lactamase-related" evidence="1">
    <location>
        <begin position="8"/>
        <end position="317"/>
    </location>
</feature>
<dbReference type="InterPro" id="IPR001466">
    <property type="entry name" value="Beta-lactam-related"/>
</dbReference>
<keyword evidence="2" id="KW-0378">Hydrolase</keyword>
<proteinExistence type="predicted"/>
<evidence type="ECO:0000313" key="3">
    <source>
        <dbReference type="Proteomes" id="UP001597419"/>
    </source>
</evidence>
<keyword evidence="3" id="KW-1185">Reference proteome</keyword>
<dbReference type="SUPFAM" id="SSF56601">
    <property type="entry name" value="beta-lactamase/transpeptidase-like"/>
    <property type="match status" value="1"/>
</dbReference>
<evidence type="ECO:0000259" key="1">
    <source>
        <dbReference type="Pfam" id="PF00144"/>
    </source>
</evidence>
<dbReference type="EC" id="3.-.-.-" evidence="2"/>
<organism evidence="2 3">
    <name type="scientific">Amycolatopsis samaneae</name>
    <dbReference type="NCBI Taxonomy" id="664691"/>
    <lineage>
        <taxon>Bacteria</taxon>
        <taxon>Bacillati</taxon>
        <taxon>Actinomycetota</taxon>
        <taxon>Actinomycetes</taxon>
        <taxon>Pseudonocardiales</taxon>
        <taxon>Pseudonocardiaceae</taxon>
        <taxon>Amycolatopsis</taxon>
    </lineage>
</organism>
<dbReference type="Gene3D" id="3.40.710.10">
    <property type="entry name" value="DD-peptidase/beta-lactamase superfamily"/>
    <property type="match status" value="1"/>
</dbReference>
<evidence type="ECO:0000313" key="2">
    <source>
        <dbReference type="EMBL" id="MFD2463478.1"/>
    </source>
</evidence>
<gene>
    <name evidence="2" type="ORF">ACFSYJ_33035</name>
</gene>
<comment type="caution">
    <text evidence="2">The sequence shown here is derived from an EMBL/GenBank/DDBJ whole genome shotgun (WGS) entry which is preliminary data.</text>
</comment>
<dbReference type="PANTHER" id="PTHR43283:SF3">
    <property type="entry name" value="BETA-LACTAMASE FAMILY PROTEIN (AFU_ORTHOLOGUE AFUA_5G07500)"/>
    <property type="match status" value="1"/>
</dbReference>